<organism evidence="1 2">
    <name type="scientific">Streptomyces polychromogenes</name>
    <dbReference type="NCBI Taxonomy" id="67342"/>
    <lineage>
        <taxon>Bacteria</taxon>
        <taxon>Bacillati</taxon>
        <taxon>Actinomycetota</taxon>
        <taxon>Actinomycetes</taxon>
        <taxon>Kitasatosporales</taxon>
        <taxon>Streptomycetaceae</taxon>
        <taxon>Streptomyces</taxon>
    </lineage>
</organism>
<accession>A0ABN0VIC8</accession>
<sequence>MVSSDYPFADGYNLVWELTGFGDADEEIVESASLTRDQFLKIRHLFVLGDDPWMVAGEYRVAPSIWAHVRRAVPGVRFQRDADYFLGARQALPDGRFWRPAPGVAAPGPIPPF</sequence>
<dbReference type="Proteomes" id="UP001501867">
    <property type="component" value="Unassembled WGS sequence"/>
</dbReference>
<reference evidence="1 2" key="1">
    <citation type="journal article" date="2019" name="Int. J. Syst. Evol. Microbiol.">
        <title>The Global Catalogue of Microorganisms (GCM) 10K type strain sequencing project: providing services to taxonomists for standard genome sequencing and annotation.</title>
        <authorList>
            <consortium name="The Broad Institute Genomics Platform"/>
            <consortium name="The Broad Institute Genome Sequencing Center for Infectious Disease"/>
            <person name="Wu L."/>
            <person name="Ma J."/>
        </authorList>
    </citation>
    <scope>NUCLEOTIDE SEQUENCE [LARGE SCALE GENOMIC DNA]</scope>
    <source>
        <strain evidence="1 2">JCM 4505</strain>
    </source>
</reference>
<protein>
    <submittedName>
        <fullName evidence="1">Uncharacterized protein</fullName>
    </submittedName>
</protein>
<evidence type="ECO:0000313" key="1">
    <source>
        <dbReference type="EMBL" id="GAA0303503.1"/>
    </source>
</evidence>
<dbReference type="EMBL" id="BAAABV010000023">
    <property type="protein sequence ID" value="GAA0303503.1"/>
    <property type="molecule type" value="Genomic_DNA"/>
</dbReference>
<comment type="caution">
    <text evidence="1">The sequence shown here is derived from an EMBL/GenBank/DDBJ whole genome shotgun (WGS) entry which is preliminary data.</text>
</comment>
<gene>
    <name evidence="1" type="ORF">GCM10010302_47550</name>
</gene>
<name>A0ABN0VIC8_9ACTN</name>
<evidence type="ECO:0000313" key="2">
    <source>
        <dbReference type="Proteomes" id="UP001501867"/>
    </source>
</evidence>
<keyword evidence="2" id="KW-1185">Reference proteome</keyword>
<proteinExistence type="predicted"/>